<organism evidence="17 18">
    <name type="scientific">Pyrocoelia pectoralis</name>
    <dbReference type="NCBI Taxonomy" id="417401"/>
    <lineage>
        <taxon>Eukaryota</taxon>
        <taxon>Metazoa</taxon>
        <taxon>Ecdysozoa</taxon>
        <taxon>Arthropoda</taxon>
        <taxon>Hexapoda</taxon>
        <taxon>Insecta</taxon>
        <taxon>Pterygota</taxon>
        <taxon>Neoptera</taxon>
        <taxon>Endopterygota</taxon>
        <taxon>Coleoptera</taxon>
        <taxon>Polyphaga</taxon>
        <taxon>Elateriformia</taxon>
        <taxon>Elateroidea</taxon>
        <taxon>Lampyridae</taxon>
        <taxon>Lampyrinae</taxon>
        <taxon>Pyrocoelia</taxon>
    </lineage>
</organism>
<keyword evidence="11 15" id="KW-0648">Protein biosynthesis</keyword>
<dbReference type="GO" id="GO:0002161">
    <property type="term" value="F:aminoacyl-tRNA deacylase activity"/>
    <property type="evidence" value="ECO:0007669"/>
    <property type="project" value="TreeGrafter"/>
</dbReference>
<dbReference type="InterPro" id="IPR050058">
    <property type="entry name" value="Ala-tRNA_ligase"/>
</dbReference>
<dbReference type="SUPFAM" id="SSF101353">
    <property type="entry name" value="Putative anticodon-binding domain of alanyl-tRNA synthetase (AlaRS)"/>
    <property type="match status" value="1"/>
</dbReference>
<dbReference type="SUPFAM" id="SSF55681">
    <property type="entry name" value="Class II aaRS and biotin synthetases"/>
    <property type="match status" value="1"/>
</dbReference>
<keyword evidence="9 15" id="KW-0067">ATP-binding</keyword>
<evidence type="ECO:0000256" key="15">
    <source>
        <dbReference type="HAMAP-Rule" id="MF_03133"/>
    </source>
</evidence>
<dbReference type="PRINTS" id="PR00980">
    <property type="entry name" value="TRNASYNTHALA"/>
</dbReference>
<name>A0AAN7VQ58_9COLE</name>
<accession>A0AAN7VQ58</accession>
<comment type="similarity">
    <text evidence="1">Belongs to the class-II aminoacyl-tRNA synthetase family. Alax-L subfamily.</text>
</comment>
<dbReference type="GO" id="GO:0006419">
    <property type="term" value="P:alanyl-tRNA aminoacylation"/>
    <property type="evidence" value="ECO:0007669"/>
    <property type="project" value="InterPro"/>
</dbReference>
<dbReference type="PANTHER" id="PTHR11777">
    <property type="entry name" value="ALANYL-TRNA SYNTHETASE"/>
    <property type="match status" value="1"/>
</dbReference>
<sequence length="1001" mass="113778">MYPLPKLPKHLKLRLTRHVIIHMHRNISKYLDKDKSSKAIRSKFMNYFINDYNHNFVRSSPVVPLHDSSVPFVNAGMNQFKGIFLGTQTALHKKVANSQKCVRVGGKHNDLSVIGLDGYHHTFFEMLGNWSFGECVKKEGIELVWNLLIQKYNIPKDMLYVTYFGGDASLGLDPDIECKDIWRSLGVPPERIIAFGAKDNFWEMGTTGPCGTCTEVHVDRLGYNNRSSFINKGLQDLTELWNIVFIEYNRKEDGTIEPLPQSHIDTGMGFERLTAILQGKMSNYDTDLFSDIFKGIEKICKGVPKYRGQFGENDWDHLDTNYRILADHARMITVSLADGVIPDQNQKLRRIMRKAFLVSETCFKTEGLLRELSNYVVESLGHVYPELEKNITQVHDIISYEEDIHKLLRKNSLNEWQHLINEDPRLANLDIVESPGLTNAYKEIKSLPDNVIPPKVAFKLYDTYGIDEEMLIKLSEALGMKLVRQDFKQELTMAKLKSRGKVIFNQNIIINQLMKENIPQTNDQYKYQYTKEEDAYKFPPLQVKLLKVVRDNVLLSNLACNVECDIILDKSNLYTQSGGQISDSGVIRFGEASFEIKDTQKVNGFVLHRGILKSNDSIMLPLDSVGSLEVDKRFRIGCMKNHTAAHLVNCSLKHIKSVTCQKSSKVTSKYFTFDVGIFGKKLSAEDIKKVEAEVEKLITMGVDVATYEVDSQELHALDDVVYIPGETYPSTGIRLVEIKSTDGFLSREPCCGTHVVNTSDLEDFCFIGMQSLGRTTTSLHAVTGYRAKLAKNNGLQLLQDLHKCEKQLKKYINKPDVVNTSIGLVKEKLKYDIDSDSILPLTIKNQCLGILSDINLQIKEMQNNLIESEIKLALKKITDGMNENKFIVHYLECSKNMDTIPLHKATKICRNIPILVISNVNNVIRARCCVPKKLRNEKFDAEKWLSNTVGTIIESGLSNAKDQDKAQVSNLKSKKVHHENCEDLLRMSVEAATNYARKHLK</sequence>
<dbReference type="SUPFAM" id="SSF50447">
    <property type="entry name" value="Translation proteins"/>
    <property type="match status" value="1"/>
</dbReference>
<dbReference type="AlphaFoldDB" id="A0AAN7VQ58"/>
<dbReference type="SMART" id="SM00863">
    <property type="entry name" value="tRNA_SAD"/>
    <property type="match status" value="1"/>
</dbReference>
<proteinExistence type="inferred from homology"/>
<evidence type="ECO:0000256" key="3">
    <source>
        <dbReference type="ARBA" id="ARBA00017959"/>
    </source>
</evidence>
<keyword evidence="5 15" id="KW-0436">Ligase</keyword>
<dbReference type="EMBL" id="JAVRBK010000002">
    <property type="protein sequence ID" value="KAK5648526.1"/>
    <property type="molecule type" value="Genomic_DNA"/>
</dbReference>
<evidence type="ECO:0000256" key="5">
    <source>
        <dbReference type="ARBA" id="ARBA00022598"/>
    </source>
</evidence>
<keyword evidence="18" id="KW-1185">Reference proteome</keyword>
<feature type="binding site" evidence="15">
    <location>
        <position position="754"/>
    </location>
    <ligand>
        <name>Zn(2+)</name>
        <dbReference type="ChEBI" id="CHEBI:29105"/>
    </ligand>
</feature>
<dbReference type="Gene3D" id="3.30.980.10">
    <property type="entry name" value="Threonyl-trna Synthetase, Chain A, domain 2"/>
    <property type="match status" value="1"/>
</dbReference>
<dbReference type="InterPro" id="IPR002318">
    <property type="entry name" value="Ala-tRNA-lgiase_IIc"/>
</dbReference>
<evidence type="ECO:0000256" key="1">
    <source>
        <dbReference type="ARBA" id="ARBA00008429"/>
    </source>
</evidence>
<evidence type="ECO:0000313" key="17">
    <source>
        <dbReference type="EMBL" id="KAK5648526.1"/>
    </source>
</evidence>
<dbReference type="EC" id="6.1.1.7" evidence="2"/>
<reference evidence="17 18" key="1">
    <citation type="journal article" date="2024" name="Insects">
        <title>An Improved Chromosome-Level Genome Assembly of the Firefly Pyrocoelia pectoralis.</title>
        <authorList>
            <person name="Fu X."/>
            <person name="Meyer-Rochow V.B."/>
            <person name="Ballantyne L."/>
            <person name="Zhu X."/>
        </authorList>
    </citation>
    <scope>NUCLEOTIDE SEQUENCE [LARGE SCALE GENOMIC DNA]</scope>
    <source>
        <strain evidence="17">XCY_ONT2</strain>
    </source>
</reference>
<comment type="function">
    <text evidence="15">Catalyzes the attachment of alanine to tRNA(Ala) in a two-step reaction: alanine is first activated by ATP to form Ala-AMP and then transferred to the acceptor end of tRNA(Ala). Also edits incorrectly charged tRNA(Ala) via its editing domain.</text>
</comment>
<dbReference type="GO" id="GO:0004813">
    <property type="term" value="F:alanine-tRNA ligase activity"/>
    <property type="evidence" value="ECO:0007669"/>
    <property type="project" value="UniProtKB-UniRule"/>
</dbReference>
<keyword evidence="6 15" id="KW-0479">Metal-binding</keyword>
<feature type="domain" description="Alanyl-transfer RNA synthetases family profile" evidence="16">
    <location>
        <begin position="35"/>
        <end position="793"/>
    </location>
</feature>
<feature type="binding site" evidence="15">
    <location>
        <position position="750"/>
    </location>
    <ligand>
        <name>Zn(2+)</name>
        <dbReference type="ChEBI" id="CHEBI:29105"/>
    </ligand>
</feature>
<feature type="binding site" evidence="15">
    <location>
        <position position="642"/>
    </location>
    <ligand>
        <name>Zn(2+)</name>
        <dbReference type="ChEBI" id="CHEBI:29105"/>
    </ligand>
</feature>
<evidence type="ECO:0000256" key="11">
    <source>
        <dbReference type="ARBA" id="ARBA00022917"/>
    </source>
</evidence>
<comment type="cofactor">
    <cofactor evidence="15">
        <name>Zn(2+)</name>
        <dbReference type="ChEBI" id="CHEBI:29105"/>
    </cofactor>
    <text evidence="15">Binds 1 zinc ion per subunit.</text>
</comment>
<evidence type="ECO:0000256" key="7">
    <source>
        <dbReference type="ARBA" id="ARBA00022741"/>
    </source>
</evidence>
<evidence type="ECO:0000256" key="6">
    <source>
        <dbReference type="ARBA" id="ARBA00022723"/>
    </source>
</evidence>
<evidence type="ECO:0000259" key="16">
    <source>
        <dbReference type="PROSITE" id="PS50860"/>
    </source>
</evidence>
<evidence type="ECO:0000256" key="12">
    <source>
        <dbReference type="ARBA" id="ARBA00023146"/>
    </source>
</evidence>
<dbReference type="Proteomes" id="UP001329430">
    <property type="component" value="Chromosome 2"/>
</dbReference>
<dbReference type="InterPro" id="IPR012947">
    <property type="entry name" value="tRNA_SAD"/>
</dbReference>
<dbReference type="GO" id="GO:0005739">
    <property type="term" value="C:mitochondrion"/>
    <property type="evidence" value="ECO:0007669"/>
    <property type="project" value="TreeGrafter"/>
</dbReference>
<protein>
    <recommendedName>
        <fullName evidence="3">Alanine--tRNA ligase</fullName>
        <ecNumber evidence="2">6.1.1.7</ecNumber>
    </recommendedName>
    <alternativeName>
        <fullName evidence="13">Alanyl-tRNA synthetase</fullName>
    </alternativeName>
</protein>
<evidence type="ECO:0000256" key="2">
    <source>
        <dbReference type="ARBA" id="ARBA00013168"/>
    </source>
</evidence>
<dbReference type="InterPro" id="IPR045864">
    <property type="entry name" value="aa-tRNA-synth_II/BPL/LPL"/>
</dbReference>
<dbReference type="InterPro" id="IPR018165">
    <property type="entry name" value="Ala-tRNA-synth_IIc_core"/>
</dbReference>
<dbReference type="InterPro" id="IPR018164">
    <property type="entry name" value="Ala-tRNA-synth_IIc_N"/>
</dbReference>
<evidence type="ECO:0000256" key="14">
    <source>
        <dbReference type="ARBA" id="ARBA00048300"/>
    </source>
</evidence>
<evidence type="ECO:0000256" key="8">
    <source>
        <dbReference type="ARBA" id="ARBA00022833"/>
    </source>
</evidence>
<dbReference type="GO" id="GO:0008270">
    <property type="term" value="F:zinc ion binding"/>
    <property type="evidence" value="ECO:0007669"/>
    <property type="project" value="UniProtKB-UniRule"/>
</dbReference>
<dbReference type="Gene3D" id="3.30.930.10">
    <property type="entry name" value="Bira Bifunctional Protein, Domain 2"/>
    <property type="match status" value="1"/>
</dbReference>
<dbReference type="Pfam" id="PF01411">
    <property type="entry name" value="tRNA-synt_2c"/>
    <property type="match status" value="2"/>
</dbReference>
<keyword evidence="8 15" id="KW-0862">Zinc</keyword>
<dbReference type="Gene3D" id="2.40.30.130">
    <property type="match status" value="1"/>
</dbReference>
<evidence type="ECO:0000256" key="9">
    <source>
        <dbReference type="ARBA" id="ARBA00022840"/>
    </source>
</evidence>
<gene>
    <name evidence="17" type="ORF">RI129_003418</name>
</gene>
<dbReference type="InterPro" id="IPR018162">
    <property type="entry name" value="Ala-tRNA-ligase_IIc_anticod-bd"/>
</dbReference>
<dbReference type="InterPro" id="IPR023033">
    <property type="entry name" value="Ala_tRNA_ligase_euk/bac"/>
</dbReference>
<keyword evidence="12 15" id="KW-0030">Aminoacyl-tRNA synthetase</keyword>
<keyword evidence="4 15" id="KW-0820">tRNA-binding</keyword>
<dbReference type="GO" id="GO:0005524">
    <property type="term" value="F:ATP binding"/>
    <property type="evidence" value="ECO:0007669"/>
    <property type="project" value="UniProtKB-UniRule"/>
</dbReference>
<dbReference type="HAMAP" id="MF_00036_B">
    <property type="entry name" value="Ala_tRNA_synth_B"/>
    <property type="match status" value="1"/>
</dbReference>
<dbReference type="InterPro" id="IPR018163">
    <property type="entry name" value="Thr/Ala-tRNA-synth_IIc_edit"/>
</dbReference>
<dbReference type="NCBIfam" id="TIGR00344">
    <property type="entry name" value="alaS"/>
    <property type="match status" value="1"/>
</dbReference>
<dbReference type="PROSITE" id="PS50860">
    <property type="entry name" value="AA_TRNA_LIGASE_II_ALA"/>
    <property type="match status" value="1"/>
</dbReference>
<comment type="subunit">
    <text evidence="15">Monomer.</text>
</comment>
<keyword evidence="7 15" id="KW-0547">Nucleotide-binding</keyword>
<feature type="binding site" evidence="15">
    <location>
        <position position="646"/>
    </location>
    <ligand>
        <name>Zn(2+)</name>
        <dbReference type="ChEBI" id="CHEBI:29105"/>
    </ligand>
</feature>
<keyword evidence="10 15" id="KW-0694">RNA-binding</keyword>
<evidence type="ECO:0000313" key="18">
    <source>
        <dbReference type="Proteomes" id="UP001329430"/>
    </source>
</evidence>
<dbReference type="SUPFAM" id="SSF55186">
    <property type="entry name" value="ThrRS/AlaRS common domain"/>
    <property type="match status" value="1"/>
</dbReference>
<evidence type="ECO:0000256" key="10">
    <source>
        <dbReference type="ARBA" id="ARBA00022884"/>
    </source>
</evidence>
<dbReference type="InterPro" id="IPR009000">
    <property type="entry name" value="Transl_B-barrel_sf"/>
</dbReference>
<comment type="domain">
    <text evidence="15">Consists of three domains; the N-terminal catalytic domain, the editing domain and the C-terminal C-Ala domain. The editing domain removes incorrectly charged amino acids, while the C-Ala domain, along with tRNA(Ala), serves as a bridge to cooperatively bring together the editing and aminoacylation centers thus stimulating deacylation of misacylated tRNAs.</text>
</comment>
<dbReference type="GO" id="GO:0000049">
    <property type="term" value="F:tRNA binding"/>
    <property type="evidence" value="ECO:0007669"/>
    <property type="project" value="UniProtKB-KW"/>
</dbReference>
<dbReference type="FunFam" id="3.30.980.10:FF:000004">
    <property type="entry name" value="Alanine--tRNA ligase, cytoplasmic"/>
    <property type="match status" value="1"/>
</dbReference>
<dbReference type="CDD" id="cd00673">
    <property type="entry name" value="AlaRS_core"/>
    <property type="match status" value="1"/>
</dbReference>
<comment type="caution">
    <text evidence="17">The sequence shown here is derived from an EMBL/GenBank/DDBJ whole genome shotgun (WGS) entry which is preliminary data.</text>
</comment>
<evidence type="ECO:0000256" key="13">
    <source>
        <dbReference type="ARBA" id="ARBA00032577"/>
    </source>
</evidence>
<dbReference type="PANTHER" id="PTHR11777:SF9">
    <property type="entry name" value="ALANINE--TRNA LIGASE, CYTOPLASMIC"/>
    <property type="match status" value="1"/>
</dbReference>
<evidence type="ECO:0000256" key="4">
    <source>
        <dbReference type="ARBA" id="ARBA00022555"/>
    </source>
</evidence>
<comment type="catalytic activity">
    <reaction evidence="14 15">
        <text>tRNA(Ala) + L-alanine + ATP = L-alanyl-tRNA(Ala) + AMP + diphosphate</text>
        <dbReference type="Rhea" id="RHEA:12540"/>
        <dbReference type="Rhea" id="RHEA-COMP:9657"/>
        <dbReference type="Rhea" id="RHEA-COMP:9923"/>
        <dbReference type="ChEBI" id="CHEBI:30616"/>
        <dbReference type="ChEBI" id="CHEBI:33019"/>
        <dbReference type="ChEBI" id="CHEBI:57972"/>
        <dbReference type="ChEBI" id="CHEBI:78442"/>
        <dbReference type="ChEBI" id="CHEBI:78497"/>
        <dbReference type="ChEBI" id="CHEBI:456215"/>
        <dbReference type="EC" id="6.1.1.7"/>
    </reaction>
</comment>
<dbReference type="FunFam" id="3.30.930.10:FF:000011">
    <property type="entry name" value="Alanine--tRNA ligase, cytoplasmic"/>
    <property type="match status" value="1"/>
</dbReference>